<dbReference type="EMBL" id="SJPN01000005">
    <property type="protein sequence ID" value="TWU01110.1"/>
    <property type="molecule type" value="Genomic_DNA"/>
</dbReference>
<protein>
    <submittedName>
        <fullName evidence="1">Uncharacterized protein</fullName>
    </submittedName>
</protein>
<sequence length="192" mass="20755">MASILSKQIGIGCVFDRFRQNTCPDEMAVGTMFRLTDHQNSCASEISCRIRIPRFHAYSISRLLGGSNSTVQILLSPNGSLHVNPWGRVDLGNESIAVYAKNDDSGDQSIRKGVSTRMAVWTATRFGDFGIIRLPDPQSLPTGLRYLMSSDAIMNLDKELCGSRVTLVCPLGLSATGPKGQFEAAGAPSGSW</sequence>
<dbReference type="Proteomes" id="UP000320176">
    <property type="component" value="Unassembled WGS sequence"/>
</dbReference>
<evidence type="ECO:0000313" key="2">
    <source>
        <dbReference type="Proteomes" id="UP000320176"/>
    </source>
</evidence>
<comment type="caution">
    <text evidence="1">The sequence shown here is derived from an EMBL/GenBank/DDBJ whole genome shotgun (WGS) entry which is preliminary data.</text>
</comment>
<evidence type="ECO:0000313" key="1">
    <source>
        <dbReference type="EMBL" id="TWU01110.1"/>
    </source>
</evidence>
<dbReference type="AlphaFoldDB" id="A0A5C6AN67"/>
<reference evidence="1 2" key="1">
    <citation type="submission" date="2019-02" db="EMBL/GenBank/DDBJ databases">
        <title>Deep-cultivation of Planctomycetes and their phenomic and genomic characterization uncovers novel biology.</title>
        <authorList>
            <person name="Wiegand S."/>
            <person name="Jogler M."/>
            <person name="Boedeker C."/>
            <person name="Pinto D."/>
            <person name="Vollmers J."/>
            <person name="Rivas-Marin E."/>
            <person name="Kohn T."/>
            <person name="Peeters S.H."/>
            <person name="Heuer A."/>
            <person name="Rast P."/>
            <person name="Oberbeckmann S."/>
            <person name="Bunk B."/>
            <person name="Jeske O."/>
            <person name="Meyerdierks A."/>
            <person name="Storesund J.E."/>
            <person name="Kallscheuer N."/>
            <person name="Luecker S."/>
            <person name="Lage O.M."/>
            <person name="Pohl T."/>
            <person name="Merkel B.J."/>
            <person name="Hornburger P."/>
            <person name="Mueller R.-W."/>
            <person name="Bruemmer F."/>
            <person name="Labrenz M."/>
            <person name="Spormann A.M."/>
            <person name="Op Den Camp H."/>
            <person name="Overmann J."/>
            <person name="Amann R."/>
            <person name="Jetten M.S.M."/>
            <person name="Mascher T."/>
            <person name="Medema M.H."/>
            <person name="Devos D.P."/>
            <person name="Kaster A.-K."/>
            <person name="Ovreas L."/>
            <person name="Rohde M."/>
            <person name="Galperin M.Y."/>
            <person name="Jogler C."/>
        </authorList>
    </citation>
    <scope>NUCLEOTIDE SEQUENCE [LARGE SCALE GENOMIC DNA]</scope>
    <source>
        <strain evidence="1 2">Pla52n</strain>
    </source>
</reference>
<organism evidence="1 2">
    <name type="scientific">Stieleria varia</name>
    <dbReference type="NCBI Taxonomy" id="2528005"/>
    <lineage>
        <taxon>Bacteria</taxon>
        <taxon>Pseudomonadati</taxon>
        <taxon>Planctomycetota</taxon>
        <taxon>Planctomycetia</taxon>
        <taxon>Pirellulales</taxon>
        <taxon>Pirellulaceae</taxon>
        <taxon>Stieleria</taxon>
    </lineage>
</organism>
<accession>A0A5C6AN67</accession>
<gene>
    <name evidence="1" type="ORF">Pla52n_44820</name>
</gene>
<keyword evidence="2" id="KW-1185">Reference proteome</keyword>
<proteinExistence type="predicted"/>
<name>A0A5C6AN67_9BACT</name>